<protein>
    <submittedName>
        <fullName evidence="1">Uncharacterized protein</fullName>
    </submittedName>
</protein>
<accession>A0A6J5NB28</accession>
<organism evidence="1">
    <name type="scientific">uncultured Caudovirales phage</name>
    <dbReference type="NCBI Taxonomy" id="2100421"/>
    <lineage>
        <taxon>Viruses</taxon>
        <taxon>Duplodnaviria</taxon>
        <taxon>Heunggongvirae</taxon>
        <taxon>Uroviricota</taxon>
        <taxon>Caudoviricetes</taxon>
        <taxon>Peduoviridae</taxon>
        <taxon>Maltschvirus</taxon>
        <taxon>Maltschvirus maltsch</taxon>
    </lineage>
</organism>
<proteinExistence type="predicted"/>
<evidence type="ECO:0000313" key="1">
    <source>
        <dbReference type="EMBL" id="CAB4154228.1"/>
    </source>
</evidence>
<reference evidence="1" key="1">
    <citation type="submission" date="2020-04" db="EMBL/GenBank/DDBJ databases">
        <authorList>
            <person name="Chiriac C."/>
            <person name="Salcher M."/>
            <person name="Ghai R."/>
            <person name="Kavagutti S V."/>
        </authorList>
    </citation>
    <scope>NUCLEOTIDE SEQUENCE</scope>
</reference>
<gene>
    <name evidence="1" type="ORF">UFOVP629_12</name>
</gene>
<sequence>MGYREEGMFGFNDVGISATGIENPNFTYPSRSIRFLEAQAALDKVKDKYKIHRGYIRNLNQPALGADFPVSKCKFQFNPQEIRQDVSMREDVYSSLLQSPEQLTQPIGGVTSFSFDLVFDRSMELATGGPGALGADFTANVFGETSDFDVYDIGVLADLRVFYSVIGQGFSKEMLAFQMASLKSTYENIVENGASVGSPTAEITYDDVKLKDVMEANYGNAAFLMPNPVRVLFSSLFMVDGFITGTSVAFLKFNTNMVPMQCKVSVSMNAMYIGFAKEETFLTKILTDAGAAKKTADEEAAAAKKELAKSLSQTLNVFKLTLASDYLADWDNSPPTYSKPAWIWGIQQSYEGGAGDGERAAFAGFPSVKPIEGGKTTNTNGVETRTGNDIDAILKLYEAGESPTISYTWTLNVYGPGAGSTTTISESYADTALKNKTYTDPNQSVFKLMGSYTATETASSKEEWGSGTSGDGVKKERVRRRSYYVDGGGLPENTAGKAWIGDDTQLNPVNYIPDSIKNSYYIVDISVTVSAVIGTASKSEQTRNKSFVIAGGDSIGEHKFTLIWENNASERLTPQQDQS</sequence>
<dbReference type="EMBL" id="LR796612">
    <property type="protein sequence ID" value="CAB4154228.1"/>
    <property type="molecule type" value="Genomic_DNA"/>
</dbReference>
<name>A0A6J5NB28_9CAUD</name>